<dbReference type="Proteomes" id="UP000282184">
    <property type="component" value="Unassembled WGS sequence"/>
</dbReference>
<comment type="caution">
    <text evidence="1">The sequence shown here is derived from an EMBL/GenBank/DDBJ whole genome shotgun (WGS) entry which is preliminary data.</text>
</comment>
<evidence type="ECO:0000313" key="2">
    <source>
        <dbReference type="Proteomes" id="UP000282184"/>
    </source>
</evidence>
<dbReference type="Pfam" id="PF15595">
    <property type="entry name" value="Imm51"/>
    <property type="match status" value="1"/>
</dbReference>
<protein>
    <submittedName>
        <fullName evidence="1">Uncharacterized protein</fullName>
    </submittedName>
</protein>
<accession>A0A3S0JBM9</accession>
<organism evidence="1 2">
    <name type="scientific">Hymenobacter gummosus</name>
    <dbReference type="NCBI Taxonomy" id="1776032"/>
    <lineage>
        <taxon>Bacteria</taxon>
        <taxon>Pseudomonadati</taxon>
        <taxon>Bacteroidota</taxon>
        <taxon>Cytophagia</taxon>
        <taxon>Cytophagales</taxon>
        <taxon>Hymenobacteraceae</taxon>
        <taxon>Hymenobacter</taxon>
    </lineage>
</organism>
<dbReference type="EMBL" id="RXOF01000003">
    <property type="protein sequence ID" value="RTQ51403.1"/>
    <property type="molecule type" value="Genomic_DNA"/>
</dbReference>
<dbReference type="InterPro" id="IPR028956">
    <property type="entry name" value="Imm51"/>
</dbReference>
<evidence type="ECO:0000313" key="1">
    <source>
        <dbReference type="EMBL" id="RTQ51403.1"/>
    </source>
</evidence>
<dbReference type="OrthoDB" id="8657476at2"/>
<proteinExistence type="predicted"/>
<name>A0A3S0JBM9_9BACT</name>
<sequence>MAQLPAYYELFERYGYGGNGPCWAEHIRYLLAQQAPELLTSQHLFFNEEGDTFYVHADTQATVARFMQVVRPVFGSPAALERYLKQAD</sequence>
<keyword evidence="2" id="KW-1185">Reference proteome</keyword>
<dbReference type="AlphaFoldDB" id="A0A3S0JBM9"/>
<reference evidence="1 2" key="1">
    <citation type="submission" date="2018-12" db="EMBL/GenBank/DDBJ databases">
        <title>Hymenobacter gummosus sp. nov., isolated from a spring.</title>
        <authorList>
            <person name="Nie L."/>
        </authorList>
    </citation>
    <scope>NUCLEOTIDE SEQUENCE [LARGE SCALE GENOMIC DNA]</scope>
    <source>
        <strain evidence="1 2">KCTC 52166</strain>
    </source>
</reference>
<gene>
    <name evidence="1" type="ORF">EJV47_06250</name>
</gene>
<dbReference type="RefSeq" id="WP_126692296.1">
    <property type="nucleotide sequence ID" value="NZ_RXOF01000003.1"/>
</dbReference>